<feature type="compositionally biased region" description="Polar residues" evidence="1">
    <location>
        <begin position="226"/>
        <end position="236"/>
    </location>
</feature>
<keyword evidence="3" id="KW-1185">Reference proteome</keyword>
<feature type="region of interest" description="Disordered" evidence="1">
    <location>
        <begin position="83"/>
        <end position="102"/>
    </location>
</feature>
<dbReference type="EMBL" id="BNCP01000009">
    <property type="protein sequence ID" value="GIL76551.1"/>
    <property type="molecule type" value="Genomic_DNA"/>
</dbReference>
<evidence type="ECO:0000313" key="2">
    <source>
        <dbReference type="EMBL" id="GIL76551.1"/>
    </source>
</evidence>
<protein>
    <submittedName>
        <fullName evidence="2">Uncharacterized protein</fullName>
    </submittedName>
</protein>
<comment type="caution">
    <text evidence="2">The sequence shown here is derived from an EMBL/GenBank/DDBJ whole genome shotgun (WGS) entry which is preliminary data.</text>
</comment>
<evidence type="ECO:0000313" key="3">
    <source>
        <dbReference type="Proteomes" id="UP000747110"/>
    </source>
</evidence>
<dbReference type="Proteomes" id="UP000747110">
    <property type="component" value="Unassembled WGS sequence"/>
</dbReference>
<reference evidence="2" key="1">
    <citation type="journal article" date="2021" name="Proc. Natl. Acad. Sci. U.S.A.">
        <title>Three genomes in the algal genus Volvox reveal the fate of a haploid sex-determining region after a transition to homothallism.</title>
        <authorList>
            <person name="Yamamoto K."/>
            <person name="Hamaji T."/>
            <person name="Kawai-Toyooka H."/>
            <person name="Matsuzaki R."/>
            <person name="Takahashi F."/>
            <person name="Nishimura Y."/>
            <person name="Kawachi M."/>
            <person name="Noguchi H."/>
            <person name="Minakuchi Y."/>
            <person name="Umen J.G."/>
            <person name="Toyoda A."/>
            <person name="Nozaki H."/>
        </authorList>
    </citation>
    <scope>NUCLEOTIDE SEQUENCE</scope>
    <source>
        <strain evidence="2">NIES-3786</strain>
    </source>
</reference>
<accession>A0A8J4C9D0</accession>
<sequence length="653" mass="64108">ADIALDYLQASSCRNSGNAWLDAPAASVNAVGGSIGGAGALRVYPSSYSGGSSFQIALTATGCSGNQQSRLANSSTAMMTTQLGNGEETLGPSPAAAATPAVPPPVVPSAARVISVRSAAGGAVTGLGSSGWVSGPSVLYARDPSAVPVVAADCGKGLGRSGGGTLNPTTGKLTRATSVSLAQLQVQPQLDSLTEQIRRRLSEVPTSHIVPVAPPAAPPAGAGSDINPQTVRSHGSTPGAPPGDASVQSGACSNSAVKMTAFESISLPYQSAVACGSGGSSGNLNRSVRAGSITTAGSRRGGQLSAAARAEILRSLPQGKSPIWYAHKLREILGTADADGGNDACGDGSIAVGGGAVEDSDSFLDRSARLNSAAGSAGDASLGRRVSFARAEVGTGDGVSMSTNRAAAGDPVVVAAPTPRRLLSPGSGQQPAVSVRYLAGSAGSFRSGGPVLSARGQGPADAWTSAQQIALPGSIALPVQDPSPADSSVSGISAATLGGHSRPAVERSAGSASGVGSAAASAAAAAATALERLRWSGTMGMGSDKIQSEPLAKLRQLKMYEGMGKLYDPGTASKDVFGQPLGQQLAGAVPVPVGATTAASAAVPAPAFGTLGTSPSPSPVLVLETASRKLSDLLAALGTGGTVIHEEGEEDGE</sequence>
<feature type="region of interest" description="Disordered" evidence="1">
    <location>
        <begin position="480"/>
        <end position="510"/>
    </location>
</feature>
<proteinExistence type="predicted"/>
<name>A0A8J4C9D0_9CHLO</name>
<feature type="region of interest" description="Disordered" evidence="1">
    <location>
        <begin position="209"/>
        <end position="250"/>
    </location>
</feature>
<feature type="non-terminal residue" evidence="2">
    <location>
        <position position="653"/>
    </location>
</feature>
<gene>
    <name evidence="2" type="ORF">Vretifemale_6050</name>
</gene>
<dbReference type="AlphaFoldDB" id="A0A8J4C9D0"/>
<organism evidence="2 3">
    <name type="scientific">Volvox reticuliferus</name>
    <dbReference type="NCBI Taxonomy" id="1737510"/>
    <lineage>
        <taxon>Eukaryota</taxon>
        <taxon>Viridiplantae</taxon>
        <taxon>Chlorophyta</taxon>
        <taxon>core chlorophytes</taxon>
        <taxon>Chlorophyceae</taxon>
        <taxon>CS clade</taxon>
        <taxon>Chlamydomonadales</taxon>
        <taxon>Volvocaceae</taxon>
        <taxon>Volvox</taxon>
    </lineage>
</organism>
<dbReference type="OrthoDB" id="553162at2759"/>
<evidence type="ECO:0000256" key="1">
    <source>
        <dbReference type="SAM" id="MobiDB-lite"/>
    </source>
</evidence>